<feature type="transmembrane region" description="Helical" evidence="1">
    <location>
        <begin position="24"/>
        <end position="51"/>
    </location>
</feature>
<organism evidence="3 4">
    <name type="scientific">Heligmosomoides polygyrus</name>
    <name type="common">Parasitic roundworm</name>
    <dbReference type="NCBI Taxonomy" id="6339"/>
    <lineage>
        <taxon>Eukaryota</taxon>
        <taxon>Metazoa</taxon>
        <taxon>Ecdysozoa</taxon>
        <taxon>Nematoda</taxon>
        <taxon>Chromadorea</taxon>
        <taxon>Rhabditida</taxon>
        <taxon>Rhabditina</taxon>
        <taxon>Rhabditomorpha</taxon>
        <taxon>Strongyloidea</taxon>
        <taxon>Heligmosomidae</taxon>
        <taxon>Heligmosomoides</taxon>
    </lineage>
</organism>
<proteinExistence type="predicted"/>
<keyword evidence="3" id="KW-1185">Reference proteome</keyword>
<keyword evidence="1" id="KW-0812">Transmembrane</keyword>
<evidence type="ECO:0000313" key="4">
    <source>
        <dbReference type="WBParaSite" id="HPBE_0001625201-mRNA-1"/>
    </source>
</evidence>
<sequence>MTFDLEDTLFEFVPYVGTGIENMIAFAFCPVAVEIGFDFCSLLTVFFANVFNGIGDVRVRYLNGLLFV</sequence>
<reference evidence="4" key="2">
    <citation type="submission" date="2019-09" db="UniProtKB">
        <authorList>
            <consortium name="WormBaseParasite"/>
        </authorList>
    </citation>
    <scope>IDENTIFICATION</scope>
</reference>
<reference evidence="2 3" key="1">
    <citation type="submission" date="2018-11" db="EMBL/GenBank/DDBJ databases">
        <authorList>
            <consortium name="Pathogen Informatics"/>
        </authorList>
    </citation>
    <scope>NUCLEOTIDE SEQUENCE [LARGE SCALE GENOMIC DNA]</scope>
</reference>
<evidence type="ECO:0000313" key="2">
    <source>
        <dbReference type="EMBL" id="VDP05377.1"/>
    </source>
</evidence>
<name>A0A183G445_HELPZ</name>
<dbReference type="Proteomes" id="UP000050761">
    <property type="component" value="Unassembled WGS sequence"/>
</dbReference>
<dbReference type="WBParaSite" id="HPBE_0001625201-mRNA-1">
    <property type="protein sequence ID" value="HPBE_0001625201-mRNA-1"/>
    <property type="gene ID" value="HPBE_0001625201"/>
</dbReference>
<dbReference type="AlphaFoldDB" id="A0A183G445"/>
<protein>
    <submittedName>
        <fullName evidence="4">F0F1 ATP synthase subunit A</fullName>
    </submittedName>
</protein>
<keyword evidence="1" id="KW-0472">Membrane</keyword>
<evidence type="ECO:0000313" key="3">
    <source>
        <dbReference type="Proteomes" id="UP000050761"/>
    </source>
</evidence>
<accession>A0A3P7ZV75</accession>
<dbReference type="EMBL" id="UZAH01029312">
    <property type="protein sequence ID" value="VDP05377.1"/>
    <property type="molecule type" value="Genomic_DNA"/>
</dbReference>
<accession>A0A183G445</accession>
<gene>
    <name evidence="2" type="ORF">HPBE_LOCUS16251</name>
</gene>
<evidence type="ECO:0000256" key="1">
    <source>
        <dbReference type="SAM" id="Phobius"/>
    </source>
</evidence>
<keyword evidence="1" id="KW-1133">Transmembrane helix</keyword>